<dbReference type="Pfam" id="PF03747">
    <property type="entry name" value="ADP_ribosyl_GH"/>
    <property type="match status" value="1"/>
</dbReference>
<dbReference type="PANTHER" id="PTHR16222:SF24">
    <property type="entry name" value="ADP-RIBOSYLHYDROLASE ARH3"/>
    <property type="match status" value="1"/>
</dbReference>
<dbReference type="InterPro" id="IPR050792">
    <property type="entry name" value="ADP-ribosylglycohydrolase"/>
</dbReference>
<feature type="binding site" evidence="3">
    <location>
        <position position="272"/>
    </location>
    <ligand>
        <name>Mg(2+)</name>
        <dbReference type="ChEBI" id="CHEBI:18420"/>
        <label>1</label>
    </ligand>
</feature>
<reference evidence="4 5" key="1">
    <citation type="submission" date="2012-07" db="EMBL/GenBank/DDBJ databases">
        <title>Genome sequence of Brachyspira sp. 30446, isolated from a pig with mucohaemorrhagic colitis.</title>
        <authorList>
            <person name="Rubin J.E."/>
            <person name="Fernando C."/>
            <person name="Harding J.C.S."/>
            <person name="Hill J.E."/>
        </authorList>
    </citation>
    <scope>NUCLEOTIDE SEQUENCE [LARGE SCALE GENOMIC DNA]</scope>
    <source>
        <strain evidence="4 5">30446</strain>
    </source>
</reference>
<comment type="similarity">
    <text evidence="1">Belongs to the ADP-ribosylglycohydrolase family.</text>
</comment>
<feature type="binding site" evidence="3">
    <location>
        <position position="271"/>
    </location>
    <ligand>
        <name>Mg(2+)</name>
        <dbReference type="ChEBI" id="CHEBI:18420"/>
        <label>1</label>
    </ligand>
</feature>
<feature type="binding site" evidence="3">
    <location>
        <position position="55"/>
    </location>
    <ligand>
        <name>Mg(2+)</name>
        <dbReference type="ChEBI" id="CHEBI:18420"/>
        <label>1</label>
    </ligand>
</feature>
<dbReference type="EMBL" id="ALNZ01000034">
    <property type="protein sequence ID" value="EKV56208.1"/>
    <property type="molecule type" value="Genomic_DNA"/>
</dbReference>
<dbReference type="RefSeq" id="WP_008726013.1">
    <property type="nucleotide sequence ID" value="NZ_JH994111.1"/>
</dbReference>
<accession>A0A2U4EUC8</accession>
<evidence type="ECO:0000256" key="3">
    <source>
        <dbReference type="PIRSR" id="PIRSR605502-1"/>
    </source>
</evidence>
<comment type="caution">
    <text evidence="4">The sequence shown here is derived from an EMBL/GenBank/DDBJ whole genome shotgun (WGS) entry which is preliminary data.</text>
</comment>
<feature type="binding site" evidence="3">
    <location>
        <position position="54"/>
    </location>
    <ligand>
        <name>Mg(2+)</name>
        <dbReference type="ChEBI" id="CHEBI:18420"/>
        <label>1</label>
    </ligand>
</feature>
<protein>
    <submittedName>
        <fullName evidence="4">ADP-ribosylglycohydrolase</fullName>
    </submittedName>
</protein>
<comment type="cofactor">
    <cofactor evidence="3">
        <name>Mg(2+)</name>
        <dbReference type="ChEBI" id="CHEBI:18420"/>
    </cofactor>
    <text evidence="3">Binds 2 magnesium ions per subunit.</text>
</comment>
<evidence type="ECO:0000256" key="1">
    <source>
        <dbReference type="ARBA" id="ARBA00010702"/>
    </source>
</evidence>
<evidence type="ECO:0000256" key="2">
    <source>
        <dbReference type="ARBA" id="ARBA00022801"/>
    </source>
</evidence>
<dbReference type="Gene3D" id="1.10.4080.10">
    <property type="entry name" value="ADP-ribosylation/Crystallin J1"/>
    <property type="match status" value="1"/>
</dbReference>
<dbReference type="GeneID" id="66488930"/>
<feature type="binding site" evidence="3">
    <location>
        <position position="56"/>
    </location>
    <ligand>
        <name>Mg(2+)</name>
        <dbReference type="ChEBI" id="CHEBI:18420"/>
        <label>1</label>
    </ligand>
</feature>
<dbReference type="OrthoDB" id="9798107at2"/>
<dbReference type="InterPro" id="IPR005502">
    <property type="entry name" value="Ribosyl_crysJ1"/>
</dbReference>
<name>A0A2U4EUC8_9SPIR</name>
<evidence type="ECO:0000313" key="4">
    <source>
        <dbReference type="EMBL" id="EKV56208.1"/>
    </source>
</evidence>
<dbReference type="Proteomes" id="UP000011663">
    <property type="component" value="Unassembled WGS sequence"/>
</dbReference>
<keyword evidence="2 4" id="KW-0378">Hydrolase</keyword>
<dbReference type="GO" id="GO:0016787">
    <property type="term" value="F:hydrolase activity"/>
    <property type="evidence" value="ECO:0007669"/>
    <property type="project" value="UniProtKB-KW"/>
</dbReference>
<keyword evidence="3" id="KW-0460">Magnesium</keyword>
<evidence type="ECO:0000313" key="5">
    <source>
        <dbReference type="Proteomes" id="UP000011663"/>
    </source>
</evidence>
<sequence length="313" mass="35501">MSLENKLKSSILGLAVGDALGVPYEFISRDIIKKNPCKDMIGNGTHNKKAGTWSDDTSLTLCLLDNLNNKDISYNNIMNSFMLWYDNGEYTADGHTFDVGITTREAISNYKNGKNPIKCGLYDEYSNGNGSLMRILPISFYIKKYFDCELFENNEVINIIYNVSSLTHSHKRSLIACVIYTAIALNLINDINIEEAISKGLKDSYNYYKNEKELDYYKRIFDSDFKKLHEKEIKSSGYVVHTLETSIWILLNTSNYKDAVLKAVNLGDDTDTTAAVTGGLAGLYYCIDNIPDKWIDTLINKELIMNICSKFFE</sequence>
<feature type="binding site" evidence="3">
    <location>
        <position position="269"/>
    </location>
    <ligand>
        <name>Mg(2+)</name>
        <dbReference type="ChEBI" id="CHEBI:18420"/>
        <label>1</label>
    </ligand>
</feature>
<proteinExistence type="inferred from homology"/>
<dbReference type="GO" id="GO:0046872">
    <property type="term" value="F:metal ion binding"/>
    <property type="evidence" value="ECO:0007669"/>
    <property type="project" value="UniProtKB-KW"/>
</dbReference>
<dbReference type="PANTHER" id="PTHR16222">
    <property type="entry name" value="ADP-RIBOSYLGLYCOHYDROLASE"/>
    <property type="match status" value="1"/>
</dbReference>
<dbReference type="SUPFAM" id="SSF101478">
    <property type="entry name" value="ADP-ribosylglycohydrolase"/>
    <property type="match status" value="1"/>
</dbReference>
<keyword evidence="3" id="KW-0479">Metal-binding</keyword>
<dbReference type="AlphaFoldDB" id="A0A2U4EUC8"/>
<gene>
    <name evidence="4" type="ORF">A966_12646</name>
</gene>
<dbReference type="STRING" id="1289135.A966_12646"/>
<dbReference type="InterPro" id="IPR036705">
    <property type="entry name" value="Ribosyl_crysJ1_sf"/>
</dbReference>
<organism evidence="4 5">
    <name type="scientific">Brachyspira hampsonii 30446</name>
    <dbReference type="NCBI Taxonomy" id="1289135"/>
    <lineage>
        <taxon>Bacteria</taxon>
        <taxon>Pseudomonadati</taxon>
        <taxon>Spirochaetota</taxon>
        <taxon>Spirochaetia</taxon>
        <taxon>Brachyspirales</taxon>
        <taxon>Brachyspiraceae</taxon>
        <taxon>Brachyspira</taxon>
    </lineage>
</organism>